<evidence type="ECO:0000313" key="2">
    <source>
        <dbReference type="Proteomes" id="UP001151699"/>
    </source>
</evidence>
<accession>A0A9Q0S2B4</accession>
<dbReference type="EMBL" id="WJQU01000002">
    <property type="protein sequence ID" value="KAJ6640960.1"/>
    <property type="molecule type" value="Genomic_DNA"/>
</dbReference>
<name>A0A9Q0S2B4_9DIPT</name>
<keyword evidence="2" id="KW-1185">Reference proteome</keyword>
<organism evidence="1 2">
    <name type="scientific">Pseudolycoriella hygida</name>
    <dbReference type="NCBI Taxonomy" id="35572"/>
    <lineage>
        <taxon>Eukaryota</taxon>
        <taxon>Metazoa</taxon>
        <taxon>Ecdysozoa</taxon>
        <taxon>Arthropoda</taxon>
        <taxon>Hexapoda</taxon>
        <taxon>Insecta</taxon>
        <taxon>Pterygota</taxon>
        <taxon>Neoptera</taxon>
        <taxon>Endopterygota</taxon>
        <taxon>Diptera</taxon>
        <taxon>Nematocera</taxon>
        <taxon>Sciaroidea</taxon>
        <taxon>Sciaridae</taxon>
        <taxon>Pseudolycoriella</taxon>
    </lineage>
</organism>
<proteinExistence type="predicted"/>
<evidence type="ECO:0000313" key="1">
    <source>
        <dbReference type="EMBL" id="KAJ6640960.1"/>
    </source>
</evidence>
<reference evidence="1" key="1">
    <citation type="submission" date="2022-07" db="EMBL/GenBank/DDBJ databases">
        <authorList>
            <person name="Trinca V."/>
            <person name="Uliana J.V.C."/>
            <person name="Torres T.T."/>
            <person name="Ward R.J."/>
            <person name="Monesi N."/>
        </authorList>
    </citation>
    <scope>NUCLEOTIDE SEQUENCE</scope>
    <source>
        <strain evidence="1">HSMRA1968</strain>
        <tissue evidence="1">Whole embryos</tissue>
    </source>
</reference>
<gene>
    <name evidence="1" type="ORF">Bhyg_05893</name>
</gene>
<dbReference type="Proteomes" id="UP001151699">
    <property type="component" value="Chromosome B"/>
</dbReference>
<protein>
    <submittedName>
        <fullName evidence="1">Uncharacterized protein</fullName>
    </submittedName>
</protein>
<sequence>MDTDRKIVIVNFTKKNVSSKSTVDKTALQYTDYQWKLSVQIELKYLYKIHHREDIKIIFKLLRKDYTNRTNVSRFIDLFSLKGSVYRRRNIGRCKLYSWKRLQTNPLRRLKNYCGKIGTSFCNNYEKGNKINICVRIVCSKSYFSVSLTILLKVVPNEFNRTIKHFSDLTNGLQIRCLAEGNDNSCAKERYRATIHHHEDPESSNPMEVKKCENPHAARLSNLILYYNCLVTTNYDNFTTECFIRLLHQVSEKSIDGIKSKFIYHRYFVNEYDISGAWKGKRNLEWQVAPSLSKDAAMPVHAAQTIFFSIPSNVLVMAEYKYVFPVPPGPSTDGVTIEKCGVAPISRQCYLECSEDVAANDVAYALKRVLQTSLHANCRFASDLMRRQPNGDVAPRTESNSSRIAYNSRLLQFTVYMRLMVLSWRRNLGRQPFRLVTVYDTWYDREKAKEEITSAATIPMNTCKFLRSFDKIAIPDAIQIKCLK</sequence>
<dbReference type="AlphaFoldDB" id="A0A9Q0S2B4"/>
<comment type="caution">
    <text evidence="1">The sequence shown here is derived from an EMBL/GenBank/DDBJ whole genome shotgun (WGS) entry which is preliminary data.</text>
</comment>